<accession>A0A9D5C1R8</accession>
<comment type="caution">
    <text evidence="1">The sequence shown here is derived from an EMBL/GenBank/DDBJ whole genome shotgun (WGS) entry which is preliminary data.</text>
</comment>
<protein>
    <submittedName>
        <fullName evidence="1">Uncharacterized protein</fullName>
    </submittedName>
</protein>
<name>A0A9D5C1R8_9LILI</name>
<evidence type="ECO:0000313" key="1">
    <source>
        <dbReference type="EMBL" id="KAJ0964509.1"/>
    </source>
</evidence>
<reference evidence="1" key="2">
    <citation type="journal article" date="2022" name="Hortic Res">
        <title>The genome of Dioscorea zingiberensis sheds light on the biosynthesis, origin and evolution of the medicinally important diosgenin saponins.</title>
        <authorList>
            <person name="Li Y."/>
            <person name="Tan C."/>
            <person name="Li Z."/>
            <person name="Guo J."/>
            <person name="Li S."/>
            <person name="Chen X."/>
            <person name="Wang C."/>
            <person name="Dai X."/>
            <person name="Yang H."/>
            <person name="Song W."/>
            <person name="Hou L."/>
            <person name="Xu J."/>
            <person name="Tong Z."/>
            <person name="Xu A."/>
            <person name="Yuan X."/>
            <person name="Wang W."/>
            <person name="Yang Q."/>
            <person name="Chen L."/>
            <person name="Sun Z."/>
            <person name="Wang K."/>
            <person name="Pan B."/>
            <person name="Chen J."/>
            <person name="Bao Y."/>
            <person name="Liu F."/>
            <person name="Qi X."/>
            <person name="Gang D.R."/>
            <person name="Wen J."/>
            <person name="Li J."/>
        </authorList>
    </citation>
    <scope>NUCLEOTIDE SEQUENCE</scope>
    <source>
        <strain evidence="1">Dzin_1.0</strain>
    </source>
</reference>
<reference evidence="1" key="1">
    <citation type="submission" date="2021-03" db="EMBL/GenBank/DDBJ databases">
        <authorList>
            <person name="Li Z."/>
            <person name="Yang C."/>
        </authorList>
    </citation>
    <scope>NUCLEOTIDE SEQUENCE</scope>
    <source>
        <strain evidence="1">Dzin_1.0</strain>
        <tissue evidence="1">Leaf</tissue>
    </source>
</reference>
<keyword evidence="2" id="KW-1185">Reference proteome</keyword>
<organism evidence="1 2">
    <name type="scientific">Dioscorea zingiberensis</name>
    <dbReference type="NCBI Taxonomy" id="325984"/>
    <lineage>
        <taxon>Eukaryota</taxon>
        <taxon>Viridiplantae</taxon>
        <taxon>Streptophyta</taxon>
        <taxon>Embryophyta</taxon>
        <taxon>Tracheophyta</taxon>
        <taxon>Spermatophyta</taxon>
        <taxon>Magnoliopsida</taxon>
        <taxon>Liliopsida</taxon>
        <taxon>Dioscoreales</taxon>
        <taxon>Dioscoreaceae</taxon>
        <taxon>Dioscorea</taxon>
    </lineage>
</organism>
<sequence>MSTSTTDLHRSPSTPMHRWPQLQNTWRFCFLHCRPPFVDELPKLRSVDENQPGHTAKLDEVLTKYICICSPGRLSPSRQGGLYAPPSRRSPHCIPLLPNRCLTVPPKE</sequence>
<evidence type="ECO:0000313" key="2">
    <source>
        <dbReference type="Proteomes" id="UP001085076"/>
    </source>
</evidence>
<dbReference type="EMBL" id="JAGGNH010000008">
    <property type="protein sequence ID" value="KAJ0964509.1"/>
    <property type="molecule type" value="Genomic_DNA"/>
</dbReference>
<dbReference type="Proteomes" id="UP001085076">
    <property type="component" value="Miscellaneous, Linkage group lg08"/>
</dbReference>
<dbReference type="AlphaFoldDB" id="A0A9D5C1R8"/>
<gene>
    <name evidence="1" type="ORF">J5N97_025647</name>
</gene>
<proteinExistence type="predicted"/>